<proteinExistence type="predicted"/>
<sequence>MNLSKHVLPAVLILTFGFFTFTSCEKNANGNPDDGGNTGGGNEDSTQVEPPVQETPVLYPESTDTIKVASEGGQFSFNYVLENPVEGIEVTATSGNDWISEITCPGDGTVSFNVSPNQEYTGREGSIRVEYPYSETEEPLYFETIIVQDAAPEPEIQYDIELEGKMYGQYMGKAEPIYSTYRYNFFLTDNGFNEDGTAKPNSVYIRMDLFSGYAPENMDTIFPPEGTYTIDFSRDYPAMTLSGNDCYYMTIDSEGVALGYSFEDCTCTVEMTDTGYRVDITALIAEDGRTLHAYYEGDEPFRDYTI</sequence>
<reference evidence="2" key="2">
    <citation type="journal article" date="2021" name="PeerJ">
        <title>Extensive microbial diversity within the chicken gut microbiome revealed by metagenomics and culture.</title>
        <authorList>
            <person name="Gilroy R."/>
            <person name="Ravi A."/>
            <person name="Getino M."/>
            <person name="Pursley I."/>
            <person name="Horton D.L."/>
            <person name="Alikhan N.F."/>
            <person name="Baker D."/>
            <person name="Gharbi K."/>
            <person name="Hall N."/>
            <person name="Watson M."/>
            <person name="Adriaenssens E.M."/>
            <person name="Foster-Nyarko E."/>
            <person name="Jarju S."/>
            <person name="Secka A."/>
            <person name="Antonio M."/>
            <person name="Oren A."/>
            <person name="Chaudhuri R.R."/>
            <person name="La Ragione R."/>
            <person name="Hildebrand F."/>
            <person name="Pallen M.J."/>
        </authorList>
    </citation>
    <scope>NUCLEOTIDE SEQUENCE</scope>
    <source>
        <strain evidence="2">B3-2255</strain>
    </source>
</reference>
<evidence type="ECO:0000256" key="1">
    <source>
        <dbReference type="SAM" id="MobiDB-lite"/>
    </source>
</evidence>
<evidence type="ECO:0000313" key="2">
    <source>
        <dbReference type="EMBL" id="MBO8482099.1"/>
    </source>
</evidence>
<dbReference type="EMBL" id="JADILY010000127">
    <property type="protein sequence ID" value="MBO8482099.1"/>
    <property type="molecule type" value="Genomic_DNA"/>
</dbReference>
<accession>A0A9D9J0F2</accession>
<reference evidence="2" key="1">
    <citation type="submission" date="2020-10" db="EMBL/GenBank/DDBJ databases">
        <authorList>
            <person name="Gilroy R."/>
        </authorList>
    </citation>
    <scope>NUCLEOTIDE SEQUENCE</scope>
    <source>
        <strain evidence="2">B3-2255</strain>
    </source>
</reference>
<gene>
    <name evidence="2" type="ORF">IAC87_06090</name>
</gene>
<dbReference type="AlphaFoldDB" id="A0A9D9J0F2"/>
<organism evidence="2 3">
    <name type="scientific">Candidatus Merdivivens faecigallinarum</name>
    <dbReference type="NCBI Taxonomy" id="2840871"/>
    <lineage>
        <taxon>Bacteria</taxon>
        <taxon>Pseudomonadati</taxon>
        <taxon>Bacteroidota</taxon>
        <taxon>Bacteroidia</taxon>
        <taxon>Bacteroidales</taxon>
        <taxon>Muribaculaceae</taxon>
        <taxon>Muribaculaceae incertae sedis</taxon>
        <taxon>Candidatus Merdivivens</taxon>
    </lineage>
</organism>
<dbReference type="Proteomes" id="UP000823772">
    <property type="component" value="Unassembled WGS sequence"/>
</dbReference>
<name>A0A9D9J0F2_9BACT</name>
<protein>
    <submittedName>
        <fullName evidence="2">BACON domain-containing protein</fullName>
    </submittedName>
</protein>
<dbReference type="InterPro" id="IPR013783">
    <property type="entry name" value="Ig-like_fold"/>
</dbReference>
<comment type="caution">
    <text evidence="2">The sequence shown here is derived from an EMBL/GenBank/DDBJ whole genome shotgun (WGS) entry which is preliminary data.</text>
</comment>
<evidence type="ECO:0000313" key="3">
    <source>
        <dbReference type="Proteomes" id="UP000823772"/>
    </source>
</evidence>
<dbReference type="Gene3D" id="2.60.40.10">
    <property type="entry name" value="Immunoglobulins"/>
    <property type="match status" value="1"/>
</dbReference>
<dbReference type="PROSITE" id="PS51257">
    <property type="entry name" value="PROKAR_LIPOPROTEIN"/>
    <property type="match status" value="1"/>
</dbReference>
<feature type="region of interest" description="Disordered" evidence="1">
    <location>
        <begin position="29"/>
        <end position="52"/>
    </location>
</feature>